<accession>A0AAV0RRC9</accession>
<evidence type="ECO:0000313" key="2">
    <source>
        <dbReference type="Proteomes" id="UP001154282"/>
    </source>
</evidence>
<reference evidence="1" key="1">
    <citation type="submission" date="2022-08" db="EMBL/GenBank/DDBJ databases">
        <authorList>
            <person name="Gutierrez-Valencia J."/>
        </authorList>
    </citation>
    <scope>NUCLEOTIDE SEQUENCE</scope>
</reference>
<evidence type="ECO:0000313" key="1">
    <source>
        <dbReference type="EMBL" id="CAI0560159.1"/>
    </source>
</evidence>
<feature type="non-terminal residue" evidence="1">
    <location>
        <position position="1"/>
    </location>
</feature>
<organism evidence="1 2">
    <name type="scientific">Linum tenue</name>
    <dbReference type="NCBI Taxonomy" id="586396"/>
    <lineage>
        <taxon>Eukaryota</taxon>
        <taxon>Viridiplantae</taxon>
        <taxon>Streptophyta</taxon>
        <taxon>Embryophyta</taxon>
        <taxon>Tracheophyta</taxon>
        <taxon>Spermatophyta</taxon>
        <taxon>Magnoliopsida</taxon>
        <taxon>eudicotyledons</taxon>
        <taxon>Gunneridae</taxon>
        <taxon>Pentapetalae</taxon>
        <taxon>rosids</taxon>
        <taxon>fabids</taxon>
        <taxon>Malpighiales</taxon>
        <taxon>Linaceae</taxon>
        <taxon>Linum</taxon>
    </lineage>
</organism>
<protein>
    <submittedName>
        <fullName evidence="1">Uncharacterized protein</fullName>
    </submittedName>
</protein>
<dbReference type="EMBL" id="CAMGYJ010000011">
    <property type="protein sequence ID" value="CAI0560159.1"/>
    <property type="molecule type" value="Genomic_DNA"/>
</dbReference>
<dbReference type="AlphaFoldDB" id="A0AAV0RRC9"/>
<comment type="caution">
    <text evidence="1">The sequence shown here is derived from an EMBL/GenBank/DDBJ whole genome shotgun (WGS) entry which is preliminary data.</text>
</comment>
<gene>
    <name evidence="1" type="ORF">LITE_LOCUS49562</name>
</gene>
<dbReference type="Proteomes" id="UP001154282">
    <property type="component" value="Unassembled WGS sequence"/>
</dbReference>
<sequence length="78" mass="9331">GKPRRVLLDTDFDTDHFFALLLFIHEFQSVLCLWMQQTRFQHMSSLRCLNRDKRRTRHSTASNPRKWPGTLGWIINST</sequence>
<name>A0AAV0RRC9_9ROSI</name>
<proteinExistence type="predicted"/>
<keyword evidence="2" id="KW-1185">Reference proteome</keyword>